<keyword evidence="1" id="KW-1133">Transmembrane helix</keyword>
<keyword evidence="1" id="KW-0812">Transmembrane</keyword>
<feature type="transmembrane region" description="Helical" evidence="1">
    <location>
        <begin position="7"/>
        <end position="25"/>
    </location>
</feature>
<organism evidence="2">
    <name type="scientific">Rhizophora mucronata</name>
    <name type="common">Asiatic mangrove</name>
    <dbReference type="NCBI Taxonomy" id="61149"/>
    <lineage>
        <taxon>Eukaryota</taxon>
        <taxon>Viridiplantae</taxon>
        <taxon>Streptophyta</taxon>
        <taxon>Embryophyta</taxon>
        <taxon>Tracheophyta</taxon>
        <taxon>Spermatophyta</taxon>
        <taxon>Magnoliopsida</taxon>
        <taxon>eudicotyledons</taxon>
        <taxon>Gunneridae</taxon>
        <taxon>Pentapetalae</taxon>
        <taxon>rosids</taxon>
        <taxon>fabids</taxon>
        <taxon>Malpighiales</taxon>
        <taxon>Rhizophoraceae</taxon>
        <taxon>Rhizophora</taxon>
    </lineage>
</organism>
<name>A0A2P2P1N1_RHIMU</name>
<dbReference type="AlphaFoldDB" id="A0A2P2P1N1"/>
<reference evidence="2" key="1">
    <citation type="submission" date="2018-02" db="EMBL/GenBank/DDBJ databases">
        <title>Rhizophora mucronata_Transcriptome.</title>
        <authorList>
            <person name="Meera S.P."/>
            <person name="Sreeshan A."/>
            <person name="Augustine A."/>
        </authorList>
    </citation>
    <scope>NUCLEOTIDE SEQUENCE</scope>
    <source>
        <tissue evidence="2">Leaf</tissue>
    </source>
</reference>
<dbReference type="EMBL" id="GGEC01068138">
    <property type="protein sequence ID" value="MBX48622.1"/>
    <property type="molecule type" value="Transcribed_RNA"/>
</dbReference>
<protein>
    <submittedName>
        <fullName evidence="2">Uncharacterized protein</fullName>
    </submittedName>
</protein>
<evidence type="ECO:0000313" key="2">
    <source>
        <dbReference type="EMBL" id="MBX48622.1"/>
    </source>
</evidence>
<accession>A0A2P2P1N1</accession>
<evidence type="ECO:0000256" key="1">
    <source>
        <dbReference type="SAM" id="Phobius"/>
    </source>
</evidence>
<proteinExistence type="predicted"/>
<keyword evidence="1" id="KW-0472">Membrane</keyword>
<sequence length="26" mass="3076">MSLIIEISLRTISILFYFTLSIFQIL</sequence>